<dbReference type="InterPro" id="IPR030678">
    <property type="entry name" value="Peptide/Ni-bd"/>
</dbReference>
<dbReference type="Gene3D" id="3.10.105.10">
    <property type="entry name" value="Dipeptide-binding Protein, Domain 3"/>
    <property type="match status" value="1"/>
</dbReference>
<evidence type="ECO:0000259" key="5">
    <source>
        <dbReference type="Pfam" id="PF00496"/>
    </source>
</evidence>
<evidence type="ECO:0000313" key="7">
    <source>
        <dbReference type="Proteomes" id="UP000179047"/>
    </source>
</evidence>
<evidence type="ECO:0000256" key="2">
    <source>
        <dbReference type="ARBA" id="ARBA00022448"/>
    </source>
</evidence>
<comment type="caution">
    <text evidence="6">The sequence shown here is derived from an EMBL/GenBank/DDBJ whole genome shotgun (WGS) entry which is preliminary data.</text>
</comment>
<evidence type="ECO:0000256" key="3">
    <source>
        <dbReference type="ARBA" id="ARBA00022729"/>
    </source>
</evidence>
<dbReference type="PANTHER" id="PTHR30290:SF9">
    <property type="entry name" value="OLIGOPEPTIDE-BINDING PROTEIN APPA"/>
    <property type="match status" value="1"/>
</dbReference>
<dbReference type="EMBL" id="MGKP01000012">
    <property type="protein sequence ID" value="OGN28817.1"/>
    <property type="molecule type" value="Genomic_DNA"/>
</dbReference>
<dbReference type="Gene3D" id="3.40.190.10">
    <property type="entry name" value="Periplasmic binding protein-like II"/>
    <property type="match status" value="1"/>
</dbReference>
<organism evidence="6 7">
    <name type="scientific">Candidatus Yanofskybacteria bacterium RIFCSPLOWO2_01_FULL_49_25</name>
    <dbReference type="NCBI Taxonomy" id="1802701"/>
    <lineage>
        <taxon>Bacteria</taxon>
        <taxon>Candidatus Yanofskyibacteriota</taxon>
    </lineage>
</organism>
<dbReference type="Gene3D" id="3.90.76.10">
    <property type="entry name" value="Dipeptide-binding Protein, Domain 1"/>
    <property type="match status" value="1"/>
</dbReference>
<dbReference type="Pfam" id="PF00496">
    <property type="entry name" value="SBP_bac_5"/>
    <property type="match status" value="1"/>
</dbReference>
<dbReference type="PANTHER" id="PTHR30290">
    <property type="entry name" value="PERIPLASMIC BINDING COMPONENT OF ABC TRANSPORTER"/>
    <property type="match status" value="1"/>
</dbReference>
<sequence length="611" mass="68467">MNEYNQLDNFFTAPREPRDVRPKRTTRLFSWFSRVFAWLPAKRQLYFLPRVLSRRERYIITFLLFVALGALIALPISAYRHATVPTPANGGSWTEGMVGSPQHINPLLLQANDADSDLANLIYSGLLRYNGSGILIPDLAESYTVSDDGLHYTVKLRSDIRWHDGVAVTADDVIFTIATAQNSDYKSPQRINWQGVAVGKTDDRTVVFSLKNRYAQFTSNLTLGILPKHVWQNITPANFALVDFNLKPIGSGPYRFSKMQRDALGTIRSLELSAFDKYLPHRPYIDTIDFIFYDSEQSLIAGYNSGEIEGLSSVSPLKVGSLRLPGQITVHELMIPRYFAVFFNQNKSQPLSDKNVRVALELATDKNAIIYSALDDHGAVADSPLLPGIINIPANKVSYPFDIAKAGKQLDDGGWTMTDGETVRSKLFRAKTKSEKDQQIPLTLEITTSSLPEIVAVAQAIKAQWEPLGVQISIRTLSVSEVQQAIKDRNYEALLFGQVLGLDPDPFSFWDSSQKTDPGRNLALYDNSTADKLLKDARQTMDATARNAKYAQLQDIILTDAPAVFLYSPNYLYVQPARIKNNTAKIVTIPSERFDTVSEWHINTARSFEKK</sequence>
<keyword evidence="4" id="KW-0472">Membrane</keyword>
<dbReference type="AlphaFoldDB" id="A0A1F8GTR3"/>
<evidence type="ECO:0000256" key="1">
    <source>
        <dbReference type="ARBA" id="ARBA00005695"/>
    </source>
</evidence>
<dbReference type="STRING" id="1802701.A3A33_03495"/>
<comment type="similarity">
    <text evidence="1">Belongs to the bacterial solute-binding protein 5 family.</text>
</comment>
<keyword evidence="4" id="KW-0812">Transmembrane</keyword>
<reference evidence="6 7" key="1">
    <citation type="journal article" date="2016" name="Nat. Commun.">
        <title>Thousands of microbial genomes shed light on interconnected biogeochemical processes in an aquifer system.</title>
        <authorList>
            <person name="Anantharaman K."/>
            <person name="Brown C.T."/>
            <person name="Hug L.A."/>
            <person name="Sharon I."/>
            <person name="Castelle C.J."/>
            <person name="Probst A.J."/>
            <person name="Thomas B.C."/>
            <person name="Singh A."/>
            <person name="Wilkins M.J."/>
            <person name="Karaoz U."/>
            <person name="Brodie E.L."/>
            <person name="Williams K.H."/>
            <person name="Hubbard S.S."/>
            <person name="Banfield J.F."/>
        </authorList>
    </citation>
    <scope>NUCLEOTIDE SEQUENCE [LARGE SCALE GENOMIC DNA]</scope>
</reference>
<accession>A0A1F8GTR3</accession>
<gene>
    <name evidence="6" type="ORF">A3A33_03495</name>
</gene>
<name>A0A1F8GTR3_9BACT</name>
<dbReference type="GO" id="GO:0015833">
    <property type="term" value="P:peptide transport"/>
    <property type="evidence" value="ECO:0007669"/>
    <property type="project" value="TreeGrafter"/>
</dbReference>
<feature type="transmembrane region" description="Helical" evidence="4">
    <location>
        <begin position="58"/>
        <end position="79"/>
    </location>
</feature>
<keyword evidence="2" id="KW-0813">Transport</keyword>
<dbReference type="InterPro" id="IPR000914">
    <property type="entry name" value="SBP_5_dom"/>
</dbReference>
<evidence type="ECO:0000313" key="6">
    <source>
        <dbReference type="EMBL" id="OGN28817.1"/>
    </source>
</evidence>
<dbReference type="Proteomes" id="UP000179047">
    <property type="component" value="Unassembled WGS sequence"/>
</dbReference>
<proteinExistence type="inferred from homology"/>
<dbReference type="GO" id="GO:0043190">
    <property type="term" value="C:ATP-binding cassette (ABC) transporter complex"/>
    <property type="evidence" value="ECO:0007669"/>
    <property type="project" value="InterPro"/>
</dbReference>
<dbReference type="PIRSF" id="PIRSF002741">
    <property type="entry name" value="MppA"/>
    <property type="match status" value="1"/>
</dbReference>
<keyword evidence="4" id="KW-1133">Transmembrane helix</keyword>
<dbReference type="SUPFAM" id="SSF53850">
    <property type="entry name" value="Periplasmic binding protein-like II"/>
    <property type="match status" value="1"/>
</dbReference>
<dbReference type="InterPro" id="IPR039424">
    <property type="entry name" value="SBP_5"/>
</dbReference>
<dbReference type="GO" id="GO:1904680">
    <property type="term" value="F:peptide transmembrane transporter activity"/>
    <property type="evidence" value="ECO:0007669"/>
    <property type="project" value="TreeGrafter"/>
</dbReference>
<protein>
    <recommendedName>
        <fullName evidence="5">Solute-binding protein family 5 domain-containing protein</fullName>
    </recommendedName>
</protein>
<dbReference type="GO" id="GO:0042597">
    <property type="term" value="C:periplasmic space"/>
    <property type="evidence" value="ECO:0007669"/>
    <property type="project" value="UniProtKB-ARBA"/>
</dbReference>
<feature type="domain" description="Solute-binding protein family 5" evidence="5">
    <location>
        <begin position="136"/>
        <end position="513"/>
    </location>
</feature>
<evidence type="ECO:0000256" key="4">
    <source>
        <dbReference type="SAM" id="Phobius"/>
    </source>
</evidence>
<keyword evidence="3" id="KW-0732">Signal</keyword>